<dbReference type="PIRSF" id="PIRSF028744">
    <property type="entry name" value="Addict_mod_HI1419"/>
    <property type="match status" value="1"/>
</dbReference>
<accession>A0A4R0VH78</accession>
<dbReference type="Pfam" id="PF05973">
    <property type="entry name" value="Gp49"/>
    <property type="match status" value="1"/>
</dbReference>
<gene>
    <name evidence="1" type="ORF">MCC10116_1296</name>
</gene>
<evidence type="ECO:0000313" key="2">
    <source>
        <dbReference type="Proteomes" id="UP000292787"/>
    </source>
</evidence>
<dbReference type="InterPro" id="IPR009241">
    <property type="entry name" value="HigB-like"/>
</dbReference>
<organism evidence="1 2">
    <name type="scientific">Bifidobacterium longum subsp. longum</name>
    <dbReference type="NCBI Taxonomy" id="1679"/>
    <lineage>
        <taxon>Bacteria</taxon>
        <taxon>Bacillati</taxon>
        <taxon>Actinomycetota</taxon>
        <taxon>Actinomycetes</taxon>
        <taxon>Bifidobacteriales</taxon>
        <taxon>Bifidobacteriaceae</taxon>
        <taxon>Bifidobacterium</taxon>
    </lineage>
</organism>
<evidence type="ECO:0000313" key="1">
    <source>
        <dbReference type="EMBL" id="TCF63846.1"/>
    </source>
</evidence>
<dbReference type="NCBIfam" id="TIGR02683">
    <property type="entry name" value="upstrm_HI1419"/>
    <property type="match status" value="1"/>
</dbReference>
<dbReference type="InterPro" id="IPR035093">
    <property type="entry name" value="RelE/ParE_toxin_dom_sf"/>
</dbReference>
<dbReference type="InterPro" id="IPR014056">
    <property type="entry name" value="TypeIITA-like_toxin_pred"/>
</dbReference>
<protein>
    <recommendedName>
        <fullName evidence="3">Addiction module killer protein</fullName>
    </recommendedName>
</protein>
<reference evidence="1 2" key="1">
    <citation type="journal article" date="2018" name="Sci. Rep.">
        <title>Genomic diversity and distribution of Bifidobacterium longum subsp. longum across the human lifespan.</title>
        <authorList>
            <person name="Odamaki T."/>
            <person name="Bottacini F."/>
            <person name="Kato K."/>
            <person name="Mitsuyama E."/>
            <person name="Yoshida K."/>
            <person name="Horigome A."/>
            <person name="Xiao J.Z."/>
            <person name="van Sinderen D."/>
        </authorList>
    </citation>
    <scope>NUCLEOTIDE SEQUENCE [LARGE SCALE GENOMIC DNA]</scope>
    <source>
        <strain evidence="1 2">MCC10116</strain>
    </source>
</reference>
<evidence type="ECO:0008006" key="3">
    <source>
        <dbReference type="Google" id="ProtNLM"/>
    </source>
</evidence>
<sequence length="100" mass="11827">MLRFKRTSEFLEWLRKLKDRDAKAKIEAHLDYCELKGSLLGDTKPVGDSIYEMRFHFGPGYRIYYARSGSEIYLLLIGGDKRKQQADIKKAKKLFREYSE</sequence>
<name>A0A4R0VH78_BIFLL</name>
<dbReference type="RefSeq" id="WP_032736912.1">
    <property type="nucleotide sequence ID" value="NZ_CP146883.1"/>
</dbReference>
<comment type="caution">
    <text evidence="1">The sequence shown here is derived from an EMBL/GenBank/DDBJ whole genome shotgun (WGS) entry which is preliminary data.</text>
</comment>
<proteinExistence type="predicted"/>
<dbReference type="EMBL" id="SHTF01000017">
    <property type="protein sequence ID" value="TCF63846.1"/>
    <property type="molecule type" value="Genomic_DNA"/>
</dbReference>
<dbReference type="AlphaFoldDB" id="A0A4R0VH78"/>
<dbReference type="SUPFAM" id="SSF143011">
    <property type="entry name" value="RelE-like"/>
    <property type="match status" value="1"/>
</dbReference>
<dbReference type="PANTHER" id="PTHR41791:SF1">
    <property type="entry name" value="SSL7039 PROTEIN"/>
    <property type="match status" value="1"/>
</dbReference>
<dbReference type="Proteomes" id="UP000292787">
    <property type="component" value="Unassembled WGS sequence"/>
</dbReference>
<dbReference type="PANTHER" id="PTHR41791">
    <property type="entry name" value="SSL7039 PROTEIN"/>
    <property type="match status" value="1"/>
</dbReference>